<reference evidence="2" key="1">
    <citation type="submission" date="2016-05" db="EMBL/GenBank/DDBJ databases">
        <authorList>
            <person name="Naeem Raeece"/>
        </authorList>
    </citation>
    <scope>NUCLEOTIDE SEQUENCE [LARGE SCALE GENOMIC DNA]</scope>
</reference>
<protein>
    <submittedName>
        <fullName evidence="1">Uncharacterized protein</fullName>
    </submittedName>
</protein>
<sequence length="113" mass="13065">MVPRRKFLFHAQSGILPLNTSLYVVPPYMWYLHICGEFITKNTRLLLSSKTRDDVCTRVYNDAATKCQNSQIYTKVKCNSRAYNSRNLGNFSSKEKITWSVFTISTFPSTLKI</sequence>
<dbReference type="AlphaFoldDB" id="A0A1A8Z5M0"/>
<evidence type="ECO:0000313" key="1">
    <source>
        <dbReference type="EMBL" id="SBT39155.1"/>
    </source>
</evidence>
<organism evidence="1 2">
    <name type="scientific">Plasmodium ovale wallikeri</name>
    <dbReference type="NCBI Taxonomy" id="864142"/>
    <lineage>
        <taxon>Eukaryota</taxon>
        <taxon>Sar</taxon>
        <taxon>Alveolata</taxon>
        <taxon>Apicomplexa</taxon>
        <taxon>Aconoidasida</taxon>
        <taxon>Haemosporida</taxon>
        <taxon>Plasmodiidae</taxon>
        <taxon>Plasmodium</taxon>
        <taxon>Plasmodium (Plasmodium)</taxon>
    </lineage>
</organism>
<evidence type="ECO:0000313" key="2">
    <source>
        <dbReference type="Proteomes" id="UP000078555"/>
    </source>
</evidence>
<dbReference type="Proteomes" id="UP000078555">
    <property type="component" value="Unassembled WGS sequence"/>
</dbReference>
<dbReference type="EMBL" id="FLRD01000110">
    <property type="protein sequence ID" value="SBT39155.1"/>
    <property type="molecule type" value="Genomic_DNA"/>
</dbReference>
<gene>
    <name evidence="1" type="ORF">POVWA1_039400</name>
</gene>
<keyword evidence="2" id="KW-1185">Reference proteome</keyword>
<name>A0A1A8Z5M0_PLAOA</name>
<accession>A0A1A8Z5M0</accession>
<proteinExistence type="predicted"/>